<feature type="domain" description="PurM-like N-terminal" evidence="1">
    <location>
        <begin position="45"/>
        <end position="151"/>
    </location>
</feature>
<dbReference type="EMBL" id="LHQS01000002">
    <property type="protein sequence ID" value="RXE56544.1"/>
    <property type="molecule type" value="Genomic_DNA"/>
</dbReference>
<organism evidence="3 4">
    <name type="scientific">Methanoculleus taiwanensis</name>
    <dbReference type="NCBI Taxonomy" id="1550565"/>
    <lineage>
        <taxon>Archaea</taxon>
        <taxon>Methanobacteriati</taxon>
        <taxon>Methanobacteriota</taxon>
        <taxon>Stenosarchaea group</taxon>
        <taxon>Methanomicrobia</taxon>
        <taxon>Methanomicrobiales</taxon>
        <taxon>Methanomicrobiaceae</taxon>
        <taxon>Methanoculleus</taxon>
    </lineage>
</organism>
<protein>
    <recommendedName>
        <fullName evidence="5">Methanogenesis marker protein 2</fullName>
    </recommendedName>
</protein>
<dbReference type="PANTHER" id="PTHR30270">
    <property type="entry name" value="THIAMINE-MONOPHOSPHATE KINASE"/>
    <property type="match status" value="1"/>
</dbReference>
<dbReference type="SUPFAM" id="SSF56042">
    <property type="entry name" value="PurM C-terminal domain-like"/>
    <property type="match status" value="1"/>
</dbReference>
<dbReference type="Pfam" id="PF00586">
    <property type="entry name" value="AIRS"/>
    <property type="match status" value="1"/>
</dbReference>
<evidence type="ECO:0000259" key="1">
    <source>
        <dbReference type="Pfam" id="PF00586"/>
    </source>
</evidence>
<dbReference type="Gene3D" id="3.90.650.10">
    <property type="entry name" value="PurM-like C-terminal domain"/>
    <property type="match status" value="1"/>
</dbReference>
<comment type="caution">
    <text evidence="3">The sequence shown here is derived from an EMBL/GenBank/DDBJ whole genome shotgun (WGS) entry which is preliminary data.</text>
</comment>
<dbReference type="NCBIfam" id="TIGR03267">
    <property type="entry name" value="methan_mark_2"/>
    <property type="match status" value="1"/>
</dbReference>
<dbReference type="InterPro" id="IPR011413">
    <property type="entry name" value="UCP036540_AIR"/>
</dbReference>
<evidence type="ECO:0000313" key="3">
    <source>
        <dbReference type="EMBL" id="RXE56544.1"/>
    </source>
</evidence>
<dbReference type="InterPro" id="IPR036676">
    <property type="entry name" value="PurM-like_C_sf"/>
</dbReference>
<dbReference type="PIRSF" id="PIRSF036540">
    <property type="entry name" value="UCP036540_AIR"/>
    <property type="match status" value="1"/>
</dbReference>
<dbReference type="PANTHER" id="PTHR30270:SF0">
    <property type="entry name" value="THIAMINE-MONOPHOSPHATE KINASE"/>
    <property type="match status" value="1"/>
</dbReference>
<evidence type="ECO:0000313" key="4">
    <source>
        <dbReference type="Proteomes" id="UP000290932"/>
    </source>
</evidence>
<accession>A0A498H3Q3</accession>
<keyword evidence="4" id="KW-1185">Reference proteome</keyword>
<dbReference type="Pfam" id="PF02769">
    <property type="entry name" value="AIRS_C"/>
    <property type="match status" value="1"/>
</dbReference>
<dbReference type="CDD" id="cd02192">
    <property type="entry name" value="PurM-like3"/>
    <property type="match status" value="1"/>
</dbReference>
<name>A0A498H3Q3_9EURY</name>
<proteinExistence type="predicted"/>
<dbReference type="InterPro" id="IPR017668">
    <property type="entry name" value="Methan_mark_2"/>
</dbReference>
<evidence type="ECO:0008006" key="5">
    <source>
        <dbReference type="Google" id="ProtNLM"/>
    </source>
</evidence>
<dbReference type="GO" id="GO:0009030">
    <property type="term" value="F:thiamine-phosphate kinase activity"/>
    <property type="evidence" value="ECO:0007669"/>
    <property type="project" value="InterPro"/>
</dbReference>
<feature type="domain" description="PurM-like C-terminal" evidence="2">
    <location>
        <begin position="189"/>
        <end position="310"/>
    </location>
</feature>
<evidence type="ECO:0000259" key="2">
    <source>
        <dbReference type="Pfam" id="PF02769"/>
    </source>
</evidence>
<dbReference type="OrthoDB" id="31494at2157"/>
<dbReference type="RefSeq" id="WP_128693711.1">
    <property type="nucleotide sequence ID" value="NZ_LHQS01000002.1"/>
</dbReference>
<dbReference type="Gene3D" id="3.30.1330.10">
    <property type="entry name" value="PurM-like, N-terminal domain"/>
    <property type="match status" value="1"/>
</dbReference>
<dbReference type="InterPro" id="IPR036921">
    <property type="entry name" value="PurM-like_N_sf"/>
</dbReference>
<dbReference type="InterPro" id="IPR010918">
    <property type="entry name" value="PurM-like_C_dom"/>
</dbReference>
<dbReference type="Proteomes" id="UP000290932">
    <property type="component" value="Unassembled WGS sequence"/>
</dbReference>
<dbReference type="SUPFAM" id="SSF55326">
    <property type="entry name" value="PurM N-terminal domain-like"/>
    <property type="match status" value="1"/>
</dbReference>
<dbReference type="AlphaFoldDB" id="A0A498H3Q3"/>
<dbReference type="InterPro" id="IPR016188">
    <property type="entry name" value="PurM-like_N"/>
</dbReference>
<reference evidence="3 4" key="1">
    <citation type="journal article" date="2015" name="Int. J. Syst. Evol. Microbiol.">
        <title>Methanoculleus taiwanensis sp. nov., a methanogen isolated from deep marine sediment at the deformation front area near Taiwan.</title>
        <authorList>
            <person name="Weng C.Y."/>
            <person name="Chen S.C."/>
            <person name="Lai M.C."/>
            <person name="Wu S.Y."/>
            <person name="Lin S."/>
            <person name="Yang T.F."/>
            <person name="Chen P.C."/>
        </authorList>
    </citation>
    <scope>NUCLEOTIDE SEQUENCE [LARGE SCALE GENOMIC DNA]</scope>
    <source>
        <strain evidence="3 4">CYW4</strain>
    </source>
</reference>
<gene>
    <name evidence="3" type="ORF">ABH15_07270</name>
</gene>
<dbReference type="InterPro" id="IPR006283">
    <property type="entry name" value="ThiL-like"/>
</dbReference>
<sequence length="336" mass="36301">MVRDCSTDTVAKAVREYEGVTRKHDIGGMIKALRIEAPDVIASFGEDAAVIRHNTDDALLLAADGIWSRLMEADPFWAGYCAVLVNVHDIAAMGAKPVAMVDILSVTSERIRTEVTRGMVTASAQFGVPIVGGHLHPDTPYSVVDVAILGTARMDQLIFSHTAEEGDAVIAAIDLDGRIHPSCCLNWDSVTMKSSAEVRAQIELMQHLGAERLVTAGKDISNPGIIGTLGMLLEVSGKGAVVDLEAIPRPDLAALGIPFEQWVRMYPGMGFILTVRDEHVAEVCRRFSSVGMAAASIGRVDASRNLTVTYHGEKTEVFDLDRDGIMRIFADEDVCR</sequence>
<dbReference type="GO" id="GO:0009228">
    <property type="term" value="P:thiamine biosynthetic process"/>
    <property type="evidence" value="ECO:0007669"/>
    <property type="project" value="InterPro"/>
</dbReference>